<evidence type="ECO:0000313" key="4">
    <source>
        <dbReference type="Proteomes" id="UP000812966"/>
    </source>
</evidence>
<sequence length="189" mass="21001">MYNNQPLADHTPGKCSYDTPTWRRLDQERLQLLQAIHDERDPSRVKEMLASFVDVESKEDFSIQLPFRCHYGYNIHLGAGVFINHNATILDEAEVTIGQGTLLATDIKIYTSTNPDERYQDNQSKMEYRYPVSIGDNCWIGGGATILPGVTIGDDVTVAAGAVVNKDVESRCLVAGVPAKVIKRFPKAT</sequence>
<comment type="caution">
    <text evidence="3">The sequence shown here is derived from an EMBL/GenBank/DDBJ whole genome shotgun (WGS) entry which is preliminary data.</text>
</comment>
<proteinExistence type="inferred from homology"/>
<dbReference type="PANTHER" id="PTHR23416">
    <property type="entry name" value="SIALIC ACID SYNTHASE-RELATED"/>
    <property type="match status" value="1"/>
</dbReference>
<dbReference type="OrthoDB" id="25818at2759"/>
<dbReference type="EMBL" id="JABELV010000169">
    <property type="protein sequence ID" value="KAG7528730.1"/>
    <property type="molecule type" value="Genomic_DNA"/>
</dbReference>
<dbReference type="PANTHER" id="PTHR23416:SF23">
    <property type="entry name" value="ACETYLTRANSFERASE C18B11.09C-RELATED"/>
    <property type="match status" value="1"/>
</dbReference>
<keyword evidence="2" id="KW-0808">Transferase</keyword>
<name>A0A8K0JG24_9TREE</name>
<comment type="similarity">
    <text evidence="1">Belongs to the transferase hexapeptide repeat family.</text>
</comment>
<keyword evidence="4" id="KW-1185">Reference proteome</keyword>
<dbReference type="GO" id="GO:0008374">
    <property type="term" value="F:O-acyltransferase activity"/>
    <property type="evidence" value="ECO:0007669"/>
    <property type="project" value="TreeGrafter"/>
</dbReference>
<accession>A0A8K0JG24</accession>
<dbReference type="CDD" id="cd03357">
    <property type="entry name" value="LbH_MAT_GAT"/>
    <property type="match status" value="1"/>
</dbReference>
<dbReference type="InterPro" id="IPR051159">
    <property type="entry name" value="Hexapeptide_acetyltransf"/>
</dbReference>
<dbReference type="SUPFAM" id="SSF51161">
    <property type="entry name" value="Trimeric LpxA-like enzymes"/>
    <property type="match status" value="1"/>
</dbReference>
<organism evidence="3 4">
    <name type="scientific">Filobasidium floriforme</name>
    <dbReference type="NCBI Taxonomy" id="5210"/>
    <lineage>
        <taxon>Eukaryota</taxon>
        <taxon>Fungi</taxon>
        <taxon>Dikarya</taxon>
        <taxon>Basidiomycota</taxon>
        <taxon>Agaricomycotina</taxon>
        <taxon>Tremellomycetes</taxon>
        <taxon>Filobasidiales</taxon>
        <taxon>Filobasidiaceae</taxon>
        <taxon>Filobasidium</taxon>
    </lineage>
</organism>
<dbReference type="InterPro" id="IPR001451">
    <property type="entry name" value="Hexapep"/>
</dbReference>
<dbReference type="Proteomes" id="UP000812966">
    <property type="component" value="Unassembled WGS sequence"/>
</dbReference>
<dbReference type="Pfam" id="PF00132">
    <property type="entry name" value="Hexapep"/>
    <property type="match status" value="1"/>
</dbReference>
<dbReference type="InterPro" id="IPR018357">
    <property type="entry name" value="Hexapep_transf_CS"/>
</dbReference>
<dbReference type="PROSITE" id="PS00101">
    <property type="entry name" value="HEXAPEP_TRANSFERASES"/>
    <property type="match status" value="1"/>
</dbReference>
<dbReference type="InterPro" id="IPR011004">
    <property type="entry name" value="Trimer_LpxA-like_sf"/>
</dbReference>
<evidence type="ECO:0000256" key="2">
    <source>
        <dbReference type="ARBA" id="ARBA00022679"/>
    </source>
</evidence>
<gene>
    <name evidence="3" type="ORF">FFLO_05956</name>
</gene>
<reference evidence="3" key="1">
    <citation type="submission" date="2020-04" db="EMBL/GenBank/DDBJ databases">
        <title>Analysis of mating type loci in Filobasidium floriforme.</title>
        <authorList>
            <person name="Nowrousian M."/>
        </authorList>
    </citation>
    <scope>NUCLEOTIDE SEQUENCE</scope>
    <source>
        <strain evidence="3">CBS 6242</strain>
    </source>
</reference>
<dbReference type="AlphaFoldDB" id="A0A8K0JG24"/>
<protein>
    <recommendedName>
        <fullName evidence="5">Maltose O-acetyltransferase</fullName>
    </recommendedName>
</protein>
<evidence type="ECO:0000256" key="1">
    <source>
        <dbReference type="ARBA" id="ARBA00007274"/>
    </source>
</evidence>
<evidence type="ECO:0008006" key="5">
    <source>
        <dbReference type="Google" id="ProtNLM"/>
    </source>
</evidence>
<evidence type="ECO:0000313" key="3">
    <source>
        <dbReference type="EMBL" id="KAG7528730.1"/>
    </source>
</evidence>
<dbReference type="Gene3D" id="2.160.10.10">
    <property type="entry name" value="Hexapeptide repeat proteins"/>
    <property type="match status" value="1"/>
</dbReference>